<dbReference type="AlphaFoldDB" id="A0A6S7JH21"/>
<name>A0A6S7JH21_PARCT</name>
<dbReference type="Proteomes" id="UP001152795">
    <property type="component" value="Unassembled WGS sequence"/>
</dbReference>
<reference evidence="1" key="1">
    <citation type="submission" date="2020-04" db="EMBL/GenBank/DDBJ databases">
        <authorList>
            <person name="Alioto T."/>
            <person name="Alioto T."/>
            <person name="Gomez Garrido J."/>
        </authorList>
    </citation>
    <scope>NUCLEOTIDE SEQUENCE</scope>
    <source>
        <strain evidence="1">A484AB</strain>
    </source>
</reference>
<protein>
    <submittedName>
        <fullName evidence="1">Uncharacterized protein</fullName>
    </submittedName>
</protein>
<comment type="caution">
    <text evidence="1">The sequence shown here is derived from an EMBL/GenBank/DDBJ whole genome shotgun (WGS) entry which is preliminary data.</text>
</comment>
<evidence type="ECO:0000313" key="2">
    <source>
        <dbReference type="Proteomes" id="UP001152795"/>
    </source>
</evidence>
<keyword evidence="2" id="KW-1185">Reference proteome</keyword>
<gene>
    <name evidence="1" type="ORF">PACLA_8A025508</name>
</gene>
<evidence type="ECO:0000313" key="1">
    <source>
        <dbReference type="EMBL" id="CAB4029901.1"/>
    </source>
</evidence>
<sequence length="218" mass="24214">MTSNSVLRLIKSDQFANALEILVFNDEAEIANYDATVTNDDFVVVRSNEGNALDYVVLKLKTSRIVQELPPQVSRASPEPGEKVLAPASLSKFLTKAAKFTVQPYPEDLVDWLKSTGSSSSSNIPTPSCEPSINFDDAKDLKQIIITIYPLRSTKPGLPIFKDLDGQVAGMCSSNVFINCGKGKKRFSTFVVSMPRIIDDIRRKKPSEAKKWFPNYFD</sequence>
<proteinExistence type="predicted"/>
<organism evidence="1 2">
    <name type="scientific">Paramuricea clavata</name>
    <name type="common">Red gorgonian</name>
    <name type="synonym">Violescent sea-whip</name>
    <dbReference type="NCBI Taxonomy" id="317549"/>
    <lineage>
        <taxon>Eukaryota</taxon>
        <taxon>Metazoa</taxon>
        <taxon>Cnidaria</taxon>
        <taxon>Anthozoa</taxon>
        <taxon>Octocorallia</taxon>
        <taxon>Malacalcyonacea</taxon>
        <taxon>Plexauridae</taxon>
        <taxon>Paramuricea</taxon>
    </lineage>
</organism>
<dbReference type="EMBL" id="CACRXK020016486">
    <property type="protein sequence ID" value="CAB4029901.1"/>
    <property type="molecule type" value="Genomic_DNA"/>
</dbReference>
<accession>A0A6S7JH21</accession>